<dbReference type="Pfam" id="PF00486">
    <property type="entry name" value="Trans_reg_C"/>
    <property type="match status" value="1"/>
</dbReference>
<dbReference type="SUPFAM" id="SSF46894">
    <property type="entry name" value="C-terminal effector domain of the bipartite response regulators"/>
    <property type="match status" value="1"/>
</dbReference>
<gene>
    <name evidence="6" type="ORF">GCM10023184_41510</name>
</gene>
<comment type="caution">
    <text evidence="6">The sequence shown here is derived from an EMBL/GenBank/DDBJ whole genome shotgun (WGS) entry which is preliminary data.</text>
</comment>
<name>A0ABP8HPK4_9BACT</name>
<proteinExistence type="predicted"/>
<dbReference type="PROSITE" id="PS51755">
    <property type="entry name" value="OMPR_PHOB"/>
    <property type="match status" value="1"/>
</dbReference>
<dbReference type="Proteomes" id="UP001501725">
    <property type="component" value="Unassembled WGS sequence"/>
</dbReference>
<keyword evidence="3" id="KW-1133">Transmembrane helix</keyword>
<feature type="transmembrane region" description="Helical" evidence="3">
    <location>
        <begin position="155"/>
        <end position="175"/>
    </location>
</feature>
<protein>
    <recommendedName>
        <fullName evidence="5">OmpR/PhoB-type domain-containing protein</fullName>
    </recommendedName>
</protein>
<evidence type="ECO:0000313" key="7">
    <source>
        <dbReference type="Proteomes" id="UP001501725"/>
    </source>
</evidence>
<sequence length="308" mass="32941">MKRTPLLLAAVALLSAVLLGVLSSAARPKTGFADAEAHIVLRRVGHAVLRSVGDSSSPLPPVEQPEGGNYVISFPRSFSFSPDSLVAVINRHLAAGLPGSDYIVNVIERPGEQVVFGYSVLHRQKDSPVPCLGRVQPERSYSISIRFREPSFQSAGFIGALAAGGLSIALLVAGLRRSRPALPSGPREEPPEVAPEESPAAHAGIPLGRYLFVPAQQCLLFAGQRIALTGKESALLHLFAAQPNHILDRAQLQKIWEDEGVIVGRSLDVFVSRLRRKLEQDPALSIVNIHGKGYKLEIVASPSTNASA</sequence>
<dbReference type="SMART" id="SM00862">
    <property type="entry name" value="Trans_reg_C"/>
    <property type="match status" value="1"/>
</dbReference>
<accession>A0ABP8HPK4</accession>
<evidence type="ECO:0000256" key="2">
    <source>
        <dbReference type="PROSITE-ProRule" id="PRU01091"/>
    </source>
</evidence>
<evidence type="ECO:0000256" key="4">
    <source>
        <dbReference type="SAM" id="SignalP"/>
    </source>
</evidence>
<evidence type="ECO:0000259" key="5">
    <source>
        <dbReference type="PROSITE" id="PS51755"/>
    </source>
</evidence>
<keyword evidence="3" id="KW-0472">Membrane</keyword>
<feature type="domain" description="OmpR/PhoB-type" evidence="5">
    <location>
        <begin position="202"/>
        <end position="298"/>
    </location>
</feature>
<dbReference type="InterPro" id="IPR016032">
    <property type="entry name" value="Sig_transdc_resp-reg_C-effctor"/>
</dbReference>
<feature type="chain" id="PRO_5046343702" description="OmpR/PhoB-type domain-containing protein" evidence="4">
    <location>
        <begin position="27"/>
        <end position="308"/>
    </location>
</feature>
<feature type="signal peptide" evidence="4">
    <location>
        <begin position="1"/>
        <end position="26"/>
    </location>
</feature>
<feature type="DNA-binding region" description="OmpR/PhoB-type" evidence="2">
    <location>
        <begin position="202"/>
        <end position="298"/>
    </location>
</feature>
<keyword evidence="1 2" id="KW-0238">DNA-binding</keyword>
<evidence type="ECO:0000313" key="6">
    <source>
        <dbReference type="EMBL" id="GAA4342264.1"/>
    </source>
</evidence>
<organism evidence="6 7">
    <name type="scientific">Flaviaesturariibacter amylovorans</name>
    <dbReference type="NCBI Taxonomy" id="1084520"/>
    <lineage>
        <taxon>Bacteria</taxon>
        <taxon>Pseudomonadati</taxon>
        <taxon>Bacteroidota</taxon>
        <taxon>Chitinophagia</taxon>
        <taxon>Chitinophagales</taxon>
        <taxon>Chitinophagaceae</taxon>
        <taxon>Flaviaestuariibacter</taxon>
    </lineage>
</organism>
<keyword evidence="4" id="KW-0732">Signal</keyword>
<dbReference type="InterPro" id="IPR036388">
    <property type="entry name" value="WH-like_DNA-bd_sf"/>
</dbReference>
<dbReference type="EMBL" id="BAABGY010000016">
    <property type="protein sequence ID" value="GAA4342264.1"/>
    <property type="molecule type" value="Genomic_DNA"/>
</dbReference>
<dbReference type="Gene3D" id="1.10.10.10">
    <property type="entry name" value="Winged helix-like DNA-binding domain superfamily/Winged helix DNA-binding domain"/>
    <property type="match status" value="1"/>
</dbReference>
<evidence type="ECO:0000256" key="3">
    <source>
        <dbReference type="SAM" id="Phobius"/>
    </source>
</evidence>
<dbReference type="CDD" id="cd00383">
    <property type="entry name" value="trans_reg_C"/>
    <property type="match status" value="1"/>
</dbReference>
<dbReference type="InterPro" id="IPR001867">
    <property type="entry name" value="OmpR/PhoB-type_DNA-bd"/>
</dbReference>
<reference evidence="7" key="1">
    <citation type="journal article" date="2019" name="Int. J. Syst. Evol. Microbiol.">
        <title>The Global Catalogue of Microorganisms (GCM) 10K type strain sequencing project: providing services to taxonomists for standard genome sequencing and annotation.</title>
        <authorList>
            <consortium name="The Broad Institute Genomics Platform"/>
            <consortium name="The Broad Institute Genome Sequencing Center for Infectious Disease"/>
            <person name="Wu L."/>
            <person name="Ma J."/>
        </authorList>
    </citation>
    <scope>NUCLEOTIDE SEQUENCE [LARGE SCALE GENOMIC DNA]</scope>
    <source>
        <strain evidence="7">JCM 17919</strain>
    </source>
</reference>
<dbReference type="RefSeq" id="WP_345257857.1">
    <property type="nucleotide sequence ID" value="NZ_BAABGY010000016.1"/>
</dbReference>
<keyword evidence="3" id="KW-0812">Transmembrane</keyword>
<keyword evidence="7" id="KW-1185">Reference proteome</keyword>
<evidence type="ECO:0000256" key="1">
    <source>
        <dbReference type="ARBA" id="ARBA00023125"/>
    </source>
</evidence>